<dbReference type="Proteomes" id="UP000196708">
    <property type="component" value="Chromosome 1"/>
</dbReference>
<keyword evidence="1" id="KW-0175">Coiled coil</keyword>
<dbReference type="AlphaFoldDB" id="A0A1Z2SH67"/>
<gene>
    <name evidence="2" type="ORF">BSQ33_12955</name>
</gene>
<dbReference type="EMBL" id="CP018835">
    <property type="protein sequence ID" value="ASA56512.1"/>
    <property type="molecule type" value="Genomic_DNA"/>
</dbReference>
<protein>
    <submittedName>
        <fullName evidence="2">Uncharacterized protein</fullName>
    </submittedName>
</protein>
<evidence type="ECO:0000313" key="3">
    <source>
        <dbReference type="Proteomes" id="UP000196708"/>
    </source>
</evidence>
<sequence length="438" mass="50833">MFSFSVGAEELGKNDLSLMSRIIWDCSTLPTLKFPRPYTSNDREIKLFKDKEKTLSDTLKELESSNPEALKSTKVWQKKPFVEELSECQNRIFSIENEISKVPPKDAFKLMDSIARRCTSMPKLDFPRPDPYADTALDLYKQRKRWFMKDLKELKEMNPDMLNSEYIIGGQPFNETLSHCQSLIDVTESELAKIPSRDVQQAVDKVLSNCELGKKWIDNPTRYNTNYSYISDLFYSYKEQLEKIRQQKVDILWKTDELNQCDEVFSSKYADLKAAEEKKQHDRMVAERAVQAERDAKQAEIDAKRAEAQAEAQAEANRKEQAIHDEKVRKARALGYKDVLKGMTPLMIRLRNGNLSIDDAESYLVDLKYDDVFYLDNIVDDYVIYSNNRTTVALPKYDGRFYDMGSSLPRRVYSIEGMEEFVTVLGDTRQVLVLEESF</sequence>
<proteinExistence type="predicted"/>
<dbReference type="KEGG" id="vga:BSQ33_12955"/>
<evidence type="ECO:0000256" key="1">
    <source>
        <dbReference type="SAM" id="Coils"/>
    </source>
</evidence>
<evidence type="ECO:0000313" key="2">
    <source>
        <dbReference type="EMBL" id="ASA56512.1"/>
    </source>
</evidence>
<accession>A0A1Z2SH67</accession>
<name>A0A1Z2SH67_VIBGA</name>
<feature type="coiled-coil region" evidence="1">
    <location>
        <begin position="289"/>
        <end position="325"/>
    </location>
</feature>
<organism evidence="2 3">
    <name type="scientific">Vibrio gazogenes</name>
    <dbReference type="NCBI Taxonomy" id="687"/>
    <lineage>
        <taxon>Bacteria</taxon>
        <taxon>Pseudomonadati</taxon>
        <taxon>Pseudomonadota</taxon>
        <taxon>Gammaproteobacteria</taxon>
        <taxon>Vibrionales</taxon>
        <taxon>Vibrionaceae</taxon>
        <taxon>Vibrio</taxon>
    </lineage>
</organism>
<reference evidence="2 3" key="1">
    <citation type="submission" date="2016-12" db="EMBL/GenBank/DDBJ databases">
        <authorList>
            <person name="Song W.-J."/>
            <person name="Kurnit D.M."/>
        </authorList>
    </citation>
    <scope>NUCLEOTIDE SEQUENCE [LARGE SCALE GENOMIC DNA]</scope>
    <source>
        <strain evidence="2 3">ATCC 43942</strain>
    </source>
</reference>